<sequence length="327" mass="35091">MKRYTLSSLLAMCLATSAIGEEFPYSLPFNAANEFSQIGVEWSEAVSEATDGEIHFQPDFNAALVSIPEALDAVGSGVVPAAQAVVSAMAGVIPAFAAIEMGDGVPTDNPPTEDAMAEIFPQIEALLAQHDVKALWMIPAFGGGIACRDGFLETVDDWNGKKIRAAGRWQAKQVEAAGGTPIALPASDIYTALQNGTVDCALTVPTIFLASSMYEVAPYFSGYDFTGNGLITIVGNDVWEGLTDEQRETVGQISKEMTSKGTKRLREINAAAIAQIDEKAQRYMMTPEARNGLARAWDPVFEELLGTVTDETGKSLVSKLYSYRTQQ</sequence>
<dbReference type="NCBIfam" id="NF037995">
    <property type="entry name" value="TRAP_S1"/>
    <property type="match status" value="1"/>
</dbReference>
<feature type="signal peptide" evidence="4">
    <location>
        <begin position="1"/>
        <end position="20"/>
    </location>
</feature>
<dbReference type="GO" id="GO:0042597">
    <property type="term" value="C:periplasmic space"/>
    <property type="evidence" value="ECO:0007669"/>
    <property type="project" value="UniProtKB-SubCell"/>
</dbReference>
<name>A0A1H0M9C6_9RHOB</name>
<dbReference type="GO" id="GO:0055085">
    <property type="term" value="P:transmembrane transport"/>
    <property type="evidence" value="ECO:0007669"/>
    <property type="project" value="InterPro"/>
</dbReference>
<proteinExistence type="predicted"/>
<keyword evidence="3" id="KW-0574">Periplasm</keyword>
<keyword evidence="2 4" id="KW-0732">Signal</keyword>
<organism evidence="5 6">
    <name type="scientific">Lutimaribacter pacificus</name>
    <dbReference type="NCBI Taxonomy" id="391948"/>
    <lineage>
        <taxon>Bacteria</taxon>
        <taxon>Pseudomonadati</taxon>
        <taxon>Pseudomonadota</taxon>
        <taxon>Alphaproteobacteria</taxon>
        <taxon>Rhodobacterales</taxon>
        <taxon>Roseobacteraceae</taxon>
        <taxon>Lutimaribacter</taxon>
    </lineage>
</organism>
<dbReference type="Pfam" id="PF03480">
    <property type="entry name" value="DctP"/>
    <property type="match status" value="1"/>
</dbReference>
<comment type="subcellular location">
    <subcellularLocation>
        <location evidence="1">Periplasm</location>
    </subcellularLocation>
</comment>
<dbReference type="AlphaFoldDB" id="A0A1H0M9C6"/>
<feature type="chain" id="PRO_5015064899" evidence="4">
    <location>
        <begin position="21"/>
        <end position="327"/>
    </location>
</feature>
<dbReference type="PANTHER" id="PTHR33376:SF5">
    <property type="entry name" value="EXTRACYTOPLASMIC SOLUTE RECEPTOR PROTEIN"/>
    <property type="match status" value="1"/>
</dbReference>
<evidence type="ECO:0000256" key="4">
    <source>
        <dbReference type="SAM" id="SignalP"/>
    </source>
</evidence>
<evidence type="ECO:0000256" key="3">
    <source>
        <dbReference type="ARBA" id="ARBA00022764"/>
    </source>
</evidence>
<keyword evidence="6" id="KW-1185">Reference proteome</keyword>
<protein>
    <submittedName>
        <fullName evidence="5">TRAP-type C4-dicarboxylate transport system, substrate-binding protein</fullName>
    </submittedName>
</protein>
<accession>A0A1H0M9C6</accession>
<dbReference type="Gene3D" id="3.40.190.170">
    <property type="entry name" value="Bacterial extracellular solute-binding protein, family 7"/>
    <property type="match status" value="1"/>
</dbReference>
<dbReference type="PANTHER" id="PTHR33376">
    <property type="match status" value="1"/>
</dbReference>
<dbReference type="RefSeq" id="WP_149789402.1">
    <property type="nucleotide sequence ID" value="NZ_FNIO01000009.1"/>
</dbReference>
<dbReference type="InterPro" id="IPR018389">
    <property type="entry name" value="DctP_fam"/>
</dbReference>
<dbReference type="InterPro" id="IPR038404">
    <property type="entry name" value="TRAP_DctP_sf"/>
</dbReference>
<dbReference type="OrthoDB" id="6139617at2"/>
<evidence type="ECO:0000256" key="1">
    <source>
        <dbReference type="ARBA" id="ARBA00004418"/>
    </source>
</evidence>
<evidence type="ECO:0000313" key="6">
    <source>
        <dbReference type="Proteomes" id="UP000324252"/>
    </source>
</evidence>
<dbReference type="Proteomes" id="UP000324252">
    <property type="component" value="Unassembled WGS sequence"/>
</dbReference>
<evidence type="ECO:0000313" key="5">
    <source>
        <dbReference type="EMBL" id="SHK79335.1"/>
    </source>
</evidence>
<dbReference type="EMBL" id="FQZZ01000009">
    <property type="protein sequence ID" value="SHK79335.1"/>
    <property type="molecule type" value="Genomic_DNA"/>
</dbReference>
<evidence type="ECO:0000256" key="2">
    <source>
        <dbReference type="ARBA" id="ARBA00022729"/>
    </source>
</evidence>
<reference evidence="5 6" key="1">
    <citation type="submission" date="2016-11" db="EMBL/GenBank/DDBJ databases">
        <authorList>
            <person name="Varghese N."/>
            <person name="Submissions S."/>
        </authorList>
    </citation>
    <scope>NUCLEOTIDE SEQUENCE [LARGE SCALE GENOMIC DNA]</scope>
    <source>
        <strain evidence="5 6">DSM 29620</strain>
    </source>
</reference>
<gene>
    <name evidence="5" type="ORF">SAMN05444142_109103</name>
</gene>